<protein>
    <submittedName>
        <fullName evidence="2">Uncharacterized protein</fullName>
    </submittedName>
</protein>
<dbReference type="EMBL" id="FOEF01000004">
    <property type="protein sequence ID" value="SEP19090.1"/>
    <property type="molecule type" value="Genomic_DNA"/>
</dbReference>
<dbReference type="STRING" id="394193.SAMN04489732_104309"/>
<dbReference type="RefSeq" id="WP_091616892.1">
    <property type="nucleotide sequence ID" value="NZ_FOEF01000004.1"/>
</dbReference>
<dbReference type="Proteomes" id="UP000198582">
    <property type="component" value="Unassembled WGS sequence"/>
</dbReference>
<dbReference type="AlphaFoldDB" id="A0A1H8VUV9"/>
<reference evidence="3" key="1">
    <citation type="submission" date="2016-10" db="EMBL/GenBank/DDBJ databases">
        <authorList>
            <person name="Varghese N."/>
            <person name="Submissions S."/>
        </authorList>
    </citation>
    <scope>NUCLEOTIDE SEQUENCE [LARGE SCALE GENOMIC DNA]</scope>
    <source>
        <strain evidence="3">DSM 44993</strain>
    </source>
</reference>
<sequence length="311" mass="32197">MTAGTYRVVPAEVSSIVKNVEGLGASALSATRDLETLVIDALSFAGIGSGVAAANSTLQSQIGSALGKLVSLIGEVNGKVQTAANGYTDADSAVAEGFGGGTRTAQAATPATGGGAAAPAAAPTQLDSRVVDSIMQSEGATGEQGGVPEAYGFRQNMHNGYDQIMAARQQYGIGSAEEHAVVADLMTGNARQAGALNFTDPGTQAAVMSGAHMRGAGGVRAILNHMGGADIVQSARTLDPAAVQQIQGLSPQEFQQQFHDARIEYDQQVYGGTTTHQGGHTANWWDRYGNGLTQRYDREQQEFLGFSQPRH</sequence>
<proteinExistence type="predicted"/>
<feature type="compositionally biased region" description="Low complexity" evidence="1">
    <location>
        <begin position="103"/>
        <end position="121"/>
    </location>
</feature>
<dbReference type="OrthoDB" id="3602754at2"/>
<evidence type="ECO:0000313" key="2">
    <source>
        <dbReference type="EMBL" id="SEP19090.1"/>
    </source>
</evidence>
<gene>
    <name evidence="2" type="ORF">SAMN04489732_104309</name>
</gene>
<organism evidence="2 3">
    <name type="scientific">Amycolatopsis saalfeldensis</name>
    <dbReference type="NCBI Taxonomy" id="394193"/>
    <lineage>
        <taxon>Bacteria</taxon>
        <taxon>Bacillati</taxon>
        <taxon>Actinomycetota</taxon>
        <taxon>Actinomycetes</taxon>
        <taxon>Pseudonocardiales</taxon>
        <taxon>Pseudonocardiaceae</taxon>
        <taxon>Amycolatopsis</taxon>
    </lineage>
</organism>
<name>A0A1H8VUV9_9PSEU</name>
<evidence type="ECO:0000313" key="3">
    <source>
        <dbReference type="Proteomes" id="UP000198582"/>
    </source>
</evidence>
<accession>A0A1H8VUV9</accession>
<evidence type="ECO:0000256" key="1">
    <source>
        <dbReference type="SAM" id="MobiDB-lite"/>
    </source>
</evidence>
<keyword evidence="3" id="KW-1185">Reference proteome</keyword>
<feature type="region of interest" description="Disordered" evidence="1">
    <location>
        <begin position="101"/>
        <end position="121"/>
    </location>
</feature>